<dbReference type="GO" id="GO:0005576">
    <property type="term" value="C:extracellular region"/>
    <property type="evidence" value="ECO:0007669"/>
    <property type="project" value="InterPro"/>
</dbReference>
<dbReference type="GO" id="GO:0030414">
    <property type="term" value="F:peptidase inhibitor activity"/>
    <property type="evidence" value="ECO:0007669"/>
    <property type="project" value="InterPro"/>
</dbReference>
<sequence length="159" mass="17619">MWNLKSGGFNPRYNLGNTGWRESYSQWDTSGRSEPWTMNSGLYWNFPAGNVKGSNIRRCFNNGQCNEGECCQIIGFSNTGACIYGGCNYQPQNFGWLQRPGNNKGEQITVAQFGRPGSCSPPQFVQGPAQYCRYDENCPGVQKCCNLQGKAVCAHAIFA</sequence>
<proteinExistence type="predicted"/>
<gene>
    <name evidence="5" type="primary">AVEN_263641_1</name>
    <name evidence="5" type="ORF">TNIN_470811</name>
</gene>
<feature type="domain" description="WAP" evidence="4">
    <location>
        <begin position="115"/>
        <end position="154"/>
    </location>
</feature>
<dbReference type="SUPFAM" id="SSF57256">
    <property type="entry name" value="Elafin-like"/>
    <property type="match status" value="1"/>
</dbReference>
<dbReference type="Pfam" id="PF00095">
    <property type="entry name" value="WAP"/>
    <property type="match status" value="1"/>
</dbReference>
<dbReference type="GO" id="GO:0090729">
    <property type="term" value="F:toxin activity"/>
    <property type="evidence" value="ECO:0007669"/>
    <property type="project" value="UniProtKB-KW"/>
</dbReference>
<evidence type="ECO:0000256" key="1">
    <source>
        <dbReference type="ARBA" id="ARBA00002878"/>
    </source>
</evidence>
<organism evidence="5 6">
    <name type="scientific">Trichonephila inaurata madagascariensis</name>
    <dbReference type="NCBI Taxonomy" id="2747483"/>
    <lineage>
        <taxon>Eukaryota</taxon>
        <taxon>Metazoa</taxon>
        <taxon>Ecdysozoa</taxon>
        <taxon>Arthropoda</taxon>
        <taxon>Chelicerata</taxon>
        <taxon>Arachnida</taxon>
        <taxon>Araneae</taxon>
        <taxon>Araneomorphae</taxon>
        <taxon>Entelegynae</taxon>
        <taxon>Araneoidea</taxon>
        <taxon>Nephilidae</taxon>
        <taxon>Trichonephila</taxon>
        <taxon>Trichonephila inaurata</taxon>
    </lineage>
</organism>
<evidence type="ECO:0000313" key="6">
    <source>
        <dbReference type="Proteomes" id="UP000886998"/>
    </source>
</evidence>
<comment type="function">
    <text evidence="1">Has antibacterial activity.</text>
</comment>
<dbReference type="InterPro" id="IPR008197">
    <property type="entry name" value="WAP_dom"/>
</dbReference>
<dbReference type="InterPro" id="IPR036645">
    <property type="entry name" value="Elafin-like_sf"/>
</dbReference>
<evidence type="ECO:0000256" key="2">
    <source>
        <dbReference type="ARBA" id="ARBA00022656"/>
    </source>
</evidence>
<protein>
    <submittedName>
        <fullName evidence="5">WAP domain-containing protein</fullName>
    </submittedName>
</protein>
<dbReference type="OrthoDB" id="10040649at2759"/>
<dbReference type="Gene3D" id="4.10.75.10">
    <property type="entry name" value="Elafin-like"/>
    <property type="match status" value="1"/>
</dbReference>
<dbReference type="EMBL" id="BMAV01008046">
    <property type="protein sequence ID" value="GFY51396.1"/>
    <property type="molecule type" value="Genomic_DNA"/>
</dbReference>
<keyword evidence="3" id="KW-0732">Signal</keyword>
<keyword evidence="6" id="KW-1185">Reference proteome</keyword>
<dbReference type="Proteomes" id="UP000886998">
    <property type="component" value="Unassembled WGS sequence"/>
</dbReference>
<evidence type="ECO:0000256" key="3">
    <source>
        <dbReference type="ARBA" id="ARBA00022729"/>
    </source>
</evidence>
<name>A0A8X6XE95_9ARAC</name>
<keyword evidence="2" id="KW-0800">Toxin</keyword>
<comment type="caution">
    <text evidence="5">The sequence shown here is derived from an EMBL/GenBank/DDBJ whole genome shotgun (WGS) entry which is preliminary data.</text>
</comment>
<accession>A0A8X6XE95</accession>
<evidence type="ECO:0000313" key="5">
    <source>
        <dbReference type="EMBL" id="GFY51396.1"/>
    </source>
</evidence>
<evidence type="ECO:0000259" key="4">
    <source>
        <dbReference type="Pfam" id="PF00095"/>
    </source>
</evidence>
<reference evidence="5" key="1">
    <citation type="submission" date="2020-08" db="EMBL/GenBank/DDBJ databases">
        <title>Multicomponent nature underlies the extraordinary mechanical properties of spider dragline silk.</title>
        <authorList>
            <person name="Kono N."/>
            <person name="Nakamura H."/>
            <person name="Mori M."/>
            <person name="Yoshida Y."/>
            <person name="Ohtoshi R."/>
            <person name="Malay A.D."/>
            <person name="Moran D.A.P."/>
            <person name="Tomita M."/>
            <person name="Numata K."/>
            <person name="Arakawa K."/>
        </authorList>
    </citation>
    <scope>NUCLEOTIDE SEQUENCE</scope>
</reference>
<dbReference type="AlphaFoldDB" id="A0A8X6XE95"/>